<dbReference type="Gene3D" id="1.20.1250.20">
    <property type="entry name" value="MFS general substrate transporter like domains"/>
    <property type="match status" value="2"/>
</dbReference>
<feature type="transmembrane region" description="Helical" evidence="1">
    <location>
        <begin position="184"/>
        <end position="209"/>
    </location>
</feature>
<dbReference type="InterPro" id="IPR020846">
    <property type="entry name" value="MFS_dom"/>
</dbReference>
<feature type="transmembrane region" description="Helical" evidence="1">
    <location>
        <begin position="303"/>
        <end position="322"/>
    </location>
</feature>
<feature type="transmembrane region" description="Helical" evidence="1">
    <location>
        <begin position="362"/>
        <end position="382"/>
    </location>
</feature>
<dbReference type="AlphaFoldDB" id="A0A8U0HQN4"/>
<dbReference type="GeneID" id="72186013"/>
<reference evidence="3 4" key="1">
    <citation type="submission" date="2022-04" db="EMBL/GenBank/DDBJ databases">
        <title>Diverse halophilic archaea isolated from saline environments.</title>
        <authorList>
            <person name="Cui H.-L."/>
        </authorList>
    </citation>
    <scope>NUCLEOTIDE SEQUENCE [LARGE SCALE GENOMIC DNA]</scope>
    <source>
        <strain evidence="3 4">XZYJT49</strain>
    </source>
</reference>
<feature type="transmembrane region" description="Helical" evidence="1">
    <location>
        <begin position="388"/>
        <end position="407"/>
    </location>
</feature>
<dbReference type="SUPFAM" id="SSF103473">
    <property type="entry name" value="MFS general substrate transporter"/>
    <property type="match status" value="2"/>
</dbReference>
<keyword evidence="1" id="KW-1133">Transmembrane helix</keyword>
<dbReference type="EMBL" id="CP096659">
    <property type="protein sequence ID" value="UPV73345.1"/>
    <property type="molecule type" value="Genomic_DNA"/>
</dbReference>
<evidence type="ECO:0000256" key="1">
    <source>
        <dbReference type="SAM" id="Phobius"/>
    </source>
</evidence>
<dbReference type="GO" id="GO:0022857">
    <property type="term" value="F:transmembrane transporter activity"/>
    <property type="evidence" value="ECO:0007669"/>
    <property type="project" value="InterPro"/>
</dbReference>
<protein>
    <submittedName>
        <fullName evidence="3">MFS transporter</fullName>
    </submittedName>
</protein>
<feature type="transmembrane region" description="Helical" evidence="1">
    <location>
        <begin position="12"/>
        <end position="35"/>
    </location>
</feature>
<dbReference type="PANTHER" id="PTHR23518">
    <property type="entry name" value="C-METHYLTRANSFERASE"/>
    <property type="match status" value="1"/>
</dbReference>
<dbReference type="RefSeq" id="WP_248649401.1">
    <property type="nucleotide sequence ID" value="NZ_CP096659.1"/>
</dbReference>
<feature type="domain" description="Major facilitator superfamily (MFS) profile" evidence="2">
    <location>
        <begin position="9"/>
        <end position="414"/>
    </location>
</feature>
<feature type="transmembrane region" description="Helical" evidence="1">
    <location>
        <begin position="47"/>
        <end position="70"/>
    </location>
</feature>
<keyword evidence="1" id="KW-0812">Transmembrane</keyword>
<dbReference type="InterPro" id="IPR011701">
    <property type="entry name" value="MFS"/>
</dbReference>
<proteinExistence type="predicted"/>
<feature type="transmembrane region" description="Helical" evidence="1">
    <location>
        <begin position="120"/>
        <end position="138"/>
    </location>
</feature>
<evidence type="ECO:0000259" key="2">
    <source>
        <dbReference type="PROSITE" id="PS50850"/>
    </source>
</evidence>
<feature type="transmembrane region" description="Helical" evidence="1">
    <location>
        <begin position="238"/>
        <end position="258"/>
    </location>
</feature>
<feature type="transmembrane region" description="Helical" evidence="1">
    <location>
        <begin position="270"/>
        <end position="291"/>
    </location>
</feature>
<dbReference type="Proteomes" id="UP000830729">
    <property type="component" value="Chromosome"/>
</dbReference>
<feature type="transmembrane region" description="Helical" evidence="1">
    <location>
        <begin position="328"/>
        <end position="350"/>
    </location>
</feature>
<organism evidence="3 4">
    <name type="scientific">Halorussus limi</name>
    <dbReference type="NCBI Taxonomy" id="2938695"/>
    <lineage>
        <taxon>Archaea</taxon>
        <taxon>Methanobacteriati</taxon>
        <taxon>Methanobacteriota</taxon>
        <taxon>Stenosarchaea group</taxon>
        <taxon>Halobacteria</taxon>
        <taxon>Halobacteriales</taxon>
        <taxon>Haladaptataceae</taxon>
        <taxon>Halorussus</taxon>
    </lineage>
</organism>
<gene>
    <name evidence="3" type="ORF">M0R89_12400</name>
</gene>
<evidence type="ECO:0000313" key="4">
    <source>
        <dbReference type="Proteomes" id="UP000830729"/>
    </source>
</evidence>
<evidence type="ECO:0000313" key="3">
    <source>
        <dbReference type="EMBL" id="UPV73345.1"/>
    </source>
</evidence>
<feature type="transmembrane region" description="Helical" evidence="1">
    <location>
        <begin position="150"/>
        <end position="172"/>
    </location>
</feature>
<dbReference type="CDD" id="cd17325">
    <property type="entry name" value="MFS_MdtG_SLC18_like"/>
    <property type="match status" value="1"/>
</dbReference>
<keyword evidence="1" id="KW-0472">Membrane</keyword>
<feature type="transmembrane region" description="Helical" evidence="1">
    <location>
        <begin position="90"/>
        <end position="108"/>
    </location>
</feature>
<keyword evidence="4" id="KW-1185">Reference proteome</keyword>
<sequence length="427" mass="43748">MALLGTDRRVLTLAFARMIDAVGNSFLIVVLPQFLDEVVLDVPGGGGRLLGVAVAQSVLIGVALSLFGFLNSFGQPFAGRLSDRTGKRKAFILVGLALLGVASGAYVFADSYAAVLGLRMLQGVGAALAIPATVALVNELATDATRGGNFGVFNTFRLIGFGFGPLVAGFLVELGPYATPAGTVSGFTAAFGVAALGAATSFGLVAAFVSDPERTKARAGDELGVSVTDPEDRGLDPVFTLGLATLFMAIGIGLFATLEPQLSERLRQGSVLFGLEFAAVVIANVVFQVPVGRASDTYGRRPFLVAGFVLLVPSLLVQGFVTTPAGMVAARFVQGVAVAMVFAPSLALAGDLAKEGESGTKLSILTMAFGLGTAIGPLSSGFLVTFGFVWPFAFGSALAAVGLVLVYTQVEETVPEAEEIAAPAPQD</sequence>
<dbReference type="KEGG" id="halx:M0R89_12400"/>
<accession>A0A8U0HQN4</accession>
<dbReference type="InterPro" id="IPR036259">
    <property type="entry name" value="MFS_trans_sf"/>
</dbReference>
<dbReference type="PANTHER" id="PTHR23518:SF2">
    <property type="entry name" value="MAJOR FACILITATOR SUPERFAMILY TRANSPORTER"/>
    <property type="match status" value="1"/>
</dbReference>
<dbReference type="Pfam" id="PF07690">
    <property type="entry name" value="MFS_1"/>
    <property type="match status" value="2"/>
</dbReference>
<name>A0A8U0HQN4_9EURY</name>
<dbReference type="PROSITE" id="PS50850">
    <property type="entry name" value="MFS"/>
    <property type="match status" value="1"/>
</dbReference>